<feature type="region of interest" description="Disordered" evidence="12">
    <location>
        <begin position="551"/>
        <end position="587"/>
    </location>
</feature>
<feature type="region of interest" description="Disordered" evidence="12">
    <location>
        <begin position="415"/>
        <end position="459"/>
    </location>
</feature>
<feature type="binding site" evidence="10">
    <location>
        <position position="60"/>
    </location>
    <ligand>
        <name>ATP</name>
        <dbReference type="ChEBI" id="CHEBI:30616"/>
    </ligand>
</feature>
<dbReference type="InterPro" id="IPR008271">
    <property type="entry name" value="Ser/Thr_kinase_AS"/>
</dbReference>
<dbReference type="InterPro" id="IPR017441">
    <property type="entry name" value="Protein_kinase_ATP_BS"/>
</dbReference>
<dbReference type="FunFam" id="3.30.200.20:FF:000097">
    <property type="entry name" value="Probable serine/threonine-protein kinase nek1"/>
    <property type="match status" value="1"/>
</dbReference>
<dbReference type="SMART" id="SM00220">
    <property type="entry name" value="S_TKc"/>
    <property type="match status" value="1"/>
</dbReference>
<keyword evidence="6 14" id="KW-0418">Kinase</keyword>
<evidence type="ECO:0000256" key="7">
    <source>
        <dbReference type="ARBA" id="ARBA00022840"/>
    </source>
</evidence>
<evidence type="ECO:0000313" key="15">
    <source>
        <dbReference type="Proteomes" id="UP000827549"/>
    </source>
</evidence>
<dbReference type="EC" id="2.7.11.1" evidence="2"/>
<evidence type="ECO:0000256" key="11">
    <source>
        <dbReference type="SAM" id="Coils"/>
    </source>
</evidence>
<dbReference type="InterPro" id="IPR051131">
    <property type="entry name" value="NEK_Ser/Thr_kinase_NIMA"/>
</dbReference>
<keyword evidence="3" id="KW-0723">Serine/threonine-protein kinase</keyword>
<dbReference type="GO" id="GO:0005524">
    <property type="term" value="F:ATP binding"/>
    <property type="evidence" value="ECO:0007669"/>
    <property type="project" value="UniProtKB-UniRule"/>
</dbReference>
<keyword evidence="5 10" id="KW-0547">Nucleotide-binding</keyword>
<dbReference type="SUPFAM" id="SSF56112">
    <property type="entry name" value="Protein kinase-like (PK-like)"/>
    <property type="match status" value="1"/>
</dbReference>
<dbReference type="PANTHER" id="PTHR44899:SF10">
    <property type="entry name" value="NIMA-RELATED KINASE 2"/>
    <property type="match status" value="1"/>
</dbReference>
<evidence type="ECO:0000256" key="5">
    <source>
        <dbReference type="ARBA" id="ARBA00022741"/>
    </source>
</evidence>
<keyword evidence="4" id="KW-0808">Transferase</keyword>
<feature type="region of interest" description="Disordered" evidence="12">
    <location>
        <begin position="494"/>
        <end position="539"/>
    </location>
</feature>
<dbReference type="PROSITE" id="PS00107">
    <property type="entry name" value="PROTEIN_KINASE_ATP"/>
    <property type="match status" value="1"/>
</dbReference>
<dbReference type="GeneID" id="87808729"/>
<dbReference type="AlphaFoldDB" id="A0AAF0Y8E4"/>
<keyword evidence="7 10" id="KW-0067">ATP-binding</keyword>
<dbReference type="InterPro" id="IPR000719">
    <property type="entry name" value="Prot_kinase_dom"/>
</dbReference>
<keyword evidence="11" id="KW-0175">Coiled coil</keyword>
<dbReference type="Pfam" id="PF00069">
    <property type="entry name" value="Pkinase"/>
    <property type="match status" value="1"/>
</dbReference>
<evidence type="ECO:0000256" key="6">
    <source>
        <dbReference type="ARBA" id="ARBA00022777"/>
    </source>
</evidence>
<comment type="catalytic activity">
    <reaction evidence="9">
        <text>L-seryl-[protein] + ATP = O-phospho-L-seryl-[protein] + ADP + H(+)</text>
        <dbReference type="Rhea" id="RHEA:17989"/>
        <dbReference type="Rhea" id="RHEA-COMP:9863"/>
        <dbReference type="Rhea" id="RHEA-COMP:11604"/>
        <dbReference type="ChEBI" id="CHEBI:15378"/>
        <dbReference type="ChEBI" id="CHEBI:29999"/>
        <dbReference type="ChEBI" id="CHEBI:30616"/>
        <dbReference type="ChEBI" id="CHEBI:83421"/>
        <dbReference type="ChEBI" id="CHEBI:456216"/>
        <dbReference type="EC" id="2.7.11.1"/>
    </reaction>
</comment>
<protein>
    <recommendedName>
        <fullName evidence="2">non-specific serine/threonine protein kinase</fullName>
        <ecNumber evidence="2">2.7.11.1</ecNumber>
    </recommendedName>
</protein>
<evidence type="ECO:0000256" key="4">
    <source>
        <dbReference type="ARBA" id="ARBA00022679"/>
    </source>
</evidence>
<dbReference type="CDD" id="cd08217">
    <property type="entry name" value="STKc_Nek2"/>
    <property type="match status" value="1"/>
</dbReference>
<evidence type="ECO:0000256" key="1">
    <source>
        <dbReference type="ARBA" id="ARBA00010886"/>
    </source>
</evidence>
<evidence type="ECO:0000313" key="14">
    <source>
        <dbReference type="EMBL" id="WOO81995.1"/>
    </source>
</evidence>
<dbReference type="PANTHER" id="PTHR44899">
    <property type="entry name" value="CAMK FAMILY PROTEIN KINASE"/>
    <property type="match status" value="1"/>
</dbReference>
<feature type="coiled-coil region" evidence="11">
    <location>
        <begin position="326"/>
        <end position="406"/>
    </location>
</feature>
<evidence type="ECO:0000256" key="9">
    <source>
        <dbReference type="ARBA" id="ARBA00048679"/>
    </source>
</evidence>
<comment type="similarity">
    <text evidence="1">Belongs to the protein kinase superfamily. NEK Ser/Thr protein kinase family. NIMA subfamily.</text>
</comment>
<feature type="domain" description="Protein kinase" evidence="13">
    <location>
        <begin position="31"/>
        <end position="316"/>
    </location>
</feature>
<proteinExistence type="inferred from homology"/>
<dbReference type="RefSeq" id="XP_062628027.1">
    <property type="nucleotide sequence ID" value="XM_062772043.1"/>
</dbReference>
<evidence type="ECO:0000256" key="2">
    <source>
        <dbReference type="ARBA" id="ARBA00012513"/>
    </source>
</evidence>
<evidence type="ECO:0000256" key="12">
    <source>
        <dbReference type="SAM" id="MobiDB-lite"/>
    </source>
</evidence>
<name>A0AAF0Y8E4_9TREE</name>
<feature type="compositionally biased region" description="Polar residues" evidence="12">
    <location>
        <begin position="551"/>
        <end position="564"/>
    </location>
</feature>
<comment type="catalytic activity">
    <reaction evidence="8">
        <text>L-threonyl-[protein] + ATP = O-phospho-L-threonyl-[protein] + ADP + H(+)</text>
        <dbReference type="Rhea" id="RHEA:46608"/>
        <dbReference type="Rhea" id="RHEA-COMP:11060"/>
        <dbReference type="Rhea" id="RHEA-COMP:11605"/>
        <dbReference type="ChEBI" id="CHEBI:15378"/>
        <dbReference type="ChEBI" id="CHEBI:30013"/>
        <dbReference type="ChEBI" id="CHEBI:30616"/>
        <dbReference type="ChEBI" id="CHEBI:61977"/>
        <dbReference type="ChEBI" id="CHEBI:456216"/>
        <dbReference type="EC" id="2.7.11.1"/>
    </reaction>
</comment>
<dbReference type="Gene3D" id="3.30.200.20">
    <property type="entry name" value="Phosphorylase Kinase, domain 1"/>
    <property type="match status" value="1"/>
</dbReference>
<dbReference type="PROSITE" id="PS00108">
    <property type="entry name" value="PROTEIN_KINASE_ST"/>
    <property type="match status" value="1"/>
</dbReference>
<dbReference type="InterPro" id="IPR011009">
    <property type="entry name" value="Kinase-like_dom_sf"/>
</dbReference>
<dbReference type="PROSITE" id="PS50011">
    <property type="entry name" value="PROTEIN_KINASE_DOM"/>
    <property type="match status" value="1"/>
</dbReference>
<evidence type="ECO:0000256" key="8">
    <source>
        <dbReference type="ARBA" id="ARBA00047899"/>
    </source>
</evidence>
<sequence>MAAAGRRQASAASQATSSSQGYADIAEMDKYKLVSNIGKGSFGVISKVQRVEDGKEFALKQLDYGKMTERDRKQILAEVAILESLKHRNIVQLVQKIKDPKNERIFIVMEYCPSGDLGSIIRRAQRTNQPLNEDKIWNIFLQITLALHHCHWPNERTRYAGSRLSAPAESGPSRTQVLHRDLKPENVFMSGEFVKLGDFGLSKDMAGCTFTSTYVGTPLYMPPEILAENRYDTKSDIWSLGCLVFEMCALSSPFSAAKTQQELITMVKSGKLPPLPSHISPSLKAVIRAMLNLNPVRRPSTKDILEMDEMKLHRKLFMVQNQTVILAARKEEIQQYEARLQERAAAIERREQAMADKEAAIAQREQSVSEREDLLRENNKRITTAAESLKAQWEKLREEKESHKEAMAALQVPPLPAAEPQQQTSDDKALPVPSTSRLPRHHSYDDTPSKIPFPSAFASPVPLDARLTSKIAGLPSGSKSSSLARRLASKSLTNLASRARDDDELELPSTQATPAKRTAAPGTPFKRQHRTSIGSPGELERVFLEDVTMATASPGSTVFPTPFSQRRRKDSAMSEDAPPSLIPAPSFVFRPEATPAKWSPDDPDLPSPFIRRAVPAPPNFGVANDRATTEQREPLAAINAQPFVASGNATNGTSAQNRKAAALPRSKSGSLHQHVLRHNAVRTSDHGVATAPVPAVPTGLGSLSGSAVRTWPIAGRDPARC</sequence>
<accession>A0AAF0Y8E4</accession>
<keyword evidence="15" id="KW-1185">Reference proteome</keyword>
<dbReference type="EMBL" id="CP086717">
    <property type="protein sequence ID" value="WOO81995.1"/>
    <property type="molecule type" value="Genomic_DNA"/>
</dbReference>
<evidence type="ECO:0000259" key="13">
    <source>
        <dbReference type="PROSITE" id="PS50011"/>
    </source>
</evidence>
<dbReference type="Proteomes" id="UP000827549">
    <property type="component" value="Chromosome 4"/>
</dbReference>
<reference evidence="14" key="1">
    <citation type="submission" date="2023-10" db="EMBL/GenBank/DDBJ databases">
        <authorList>
            <person name="Noh H."/>
        </authorList>
    </citation>
    <scope>NUCLEOTIDE SEQUENCE</scope>
    <source>
        <strain evidence="14">DUCC4014</strain>
    </source>
</reference>
<dbReference type="Gene3D" id="1.10.510.10">
    <property type="entry name" value="Transferase(Phosphotransferase) domain 1"/>
    <property type="match status" value="1"/>
</dbReference>
<gene>
    <name evidence="14" type="primary">nim-1</name>
    <name evidence="14" type="ORF">LOC62_04G005500</name>
</gene>
<evidence type="ECO:0000256" key="3">
    <source>
        <dbReference type="ARBA" id="ARBA00022527"/>
    </source>
</evidence>
<evidence type="ECO:0000256" key="10">
    <source>
        <dbReference type="PROSITE-ProRule" id="PRU10141"/>
    </source>
</evidence>
<organism evidence="14 15">
    <name type="scientific">Vanrija pseudolonga</name>
    <dbReference type="NCBI Taxonomy" id="143232"/>
    <lineage>
        <taxon>Eukaryota</taxon>
        <taxon>Fungi</taxon>
        <taxon>Dikarya</taxon>
        <taxon>Basidiomycota</taxon>
        <taxon>Agaricomycotina</taxon>
        <taxon>Tremellomycetes</taxon>
        <taxon>Trichosporonales</taxon>
        <taxon>Trichosporonaceae</taxon>
        <taxon>Vanrija</taxon>
    </lineage>
</organism>
<dbReference type="GO" id="GO:0004674">
    <property type="term" value="F:protein serine/threonine kinase activity"/>
    <property type="evidence" value="ECO:0007669"/>
    <property type="project" value="UniProtKB-KW"/>
</dbReference>